<dbReference type="Proteomes" id="UP000293912">
    <property type="component" value="Chromosome"/>
</dbReference>
<accession>A0A4P6WW55</accession>
<dbReference type="CDD" id="cd12108">
    <property type="entry name" value="Hr-like"/>
    <property type="match status" value="1"/>
</dbReference>
<evidence type="ECO:0000313" key="2">
    <source>
        <dbReference type="EMBL" id="QBM27787.1"/>
    </source>
</evidence>
<evidence type="ECO:0000259" key="1">
    <source>
        <dbReference type="Pfam" id="PF01814"/>
    </source>
</evidence>
<organism evidence="2 3">
    <name type="scientific">Hydrogenophaga pseudoflava</name>
    <name type="common">Pseudomonas carboxydoflava</name>
    <dbReference type="NCBI Taxonomy" id="47421"/>
    <lineage>
        <taxon>Bacteria</taxon>
        <taxon>Pseudomonadati</taxon>
        <taxon>Pseudomonadota</taxon>
        <taxon>Betaproteobacteria</taxon>
        <taxon>Burkholderiales</taxon>
        <taxon>Comamonadaceae</taxon>
        <taxon>Hydrogenophaga</taxon>
    </lineage>
</organism>
<name>A0A4P6WW55_HYDPS</name>
<proteinExistence type="predicted"/>
<dbReference type="AlphaFoldDB" id="A0A4P6WW55"/>
<dbReference type="KEGG" id="hpse:HPF_08825"/>
<sequence length="205" mass="22597">MSMTISGHAAASGFEAPLEVLSGCHRRVERQCATLRRLVAHLLERDPDEDARAAAAAVMCCFDTATRDHHADEEMDLFPALIESMAGSDAICIRELIDLLTLEHRALHFRWQRLREVLHAIAAGDSVSLDPTDVEPFICMYERHIAREEAELLPMASRLLGDDALTEIGKAMRQRRDGPHVGRAPDGSSELATGLHCLVVRGPIT</sequence>
<dbReference type="EMBL" id="CP037867">
    <property type="protein sequence ID" value="QBM27787.1"/>
    <property type="molecule type" value="Genomic_DNA"/>
</dbReference>
<dbReference type="Pfam" id="PF01814">
    <property type="entry name" value="Hemerythrin"/>
    <property type="match status" value="1"/>
</dbReference>
<feature type="domain" description="Hemerythrin-like" evidence="1">
    <location>
        <begin position="17"/>
        <end position="156"/>
    </location>
</feature>
<dbReference type="Gene3D" id="1.20.120.520">
    <property type="entry name" value="nmb1532 protein domain like"/>
    <property type="match status" value="1"/>
</dbReference>
<dbReference type="InterPro" id="IPR012312">
    <property type="entry name" value="Hemerythrin-like"/>
</dbReference>
<gene>
    <name evidence="2" type="ORF">HPF_08825</name>
</gene>
<evidence type="ECO:0000313" key="3">
    <source>
        <dbReference type="Proteomes" id="UP000293912"/>
    </source>
</evidence>
<dbReference type="RefSeq" id="WP_341785653.1">
    <property type="nucleotide sequence ID" value="NZ_CP037867.1"/>
</dbReference>
<reference evidence="2 3" key="1">
    <citation type="submission" date="2019-03" db="EMBL/GenBank/DDBJ databases">
        <authorList>
            <person name="Sebastian G."/>
            <person name="Baumann P."/>
            <person name="Ruckert C."/>
            <person name="Kalinowski J."/>
            <person name="Nebel B."/>
            <person name="Takors R."/>
            <person name="Blombach B."/>
        </authorList>
    </citation>
    <scope>NUCLEOTIDE SEQUENCE [LARGE SCALE GENOMIC DNA]</scope>
    <source>
        <strain evidence="2 3">DSM 1084</strain>
    </source>
</reference>
<protein>
    <submittedName>
        <fullName evidence="2">Hemerythrin HHE cation binding domain protein</fullName>
    </submittedName>
</protein>
<keyword evidence="3" id="KW-1185">Reference proteome</keyword>